<protein>
    <submittedName>
        <fullName evidence="1">Uncharacterized protein</fullName>
    </submittedName>
</protein>
<name>A0A1Y5F2Y5_9BACT</name>
<evidence type="ECO:0000313" key="2">
    <source>
        <dbReference type="Proteomes" id="UP000196531"/>
    </source>
</evidence>
<dbReference type="Proteomes" id="UP000196531">
    <property type="component" value="Unassembled WGS sequence"/>
</dbReference>
<evidence type="ECO:0000313" key="1">
    <source>
        <dbReference type="EMBL" id="OUR93593.1"/>
    </source>
</evidence>
<organism evidence="1 2">
    <name type="scientific">Halobacteriovorax marinus</name>
    <dbReference type="NCBI Taxonomy" id="97084"/>
    <lineage>
        <taxon>Bacteria</taxon>
        <taxon>Pseudomonadati</taxon>
        <taxon>Bdellovibrionota</taxon>
        <taxon>Bacteriovoracia</taxon>
        <taxon>Bacteriovoracales</taxon>
        <taxon>Halobacteriovoraceae</taxon>
        <taxon>Halobacteriovorax</taxon>
    </lineage>
</organism>
<proteinExistence type="predicted"/>
<gene>
    <name evidence="1" type="ORF">A9Q84_19180</name>
</gene>
<dbReference type="AlphaFoldDB" id="A0A1Y5F2Y5"/>
<reference evidence="2" key="1">
    <citation type="journal article" date="2017" name="Proc. Natl. Acad. Sci. U.S.A.">
        <title>Simulation of Deepwater Horizon oil plume reveals substrate specialization within a complex community of hydrocarbon-degraders.</title>
        <authorList>
            <person name="Hu P."/>
            <person name="Dubinsky E.A."/>
            <person name="Probst A.J."/>
            <person name="Wang J."/>
            <person name="Sieber C.M.K."/>
            <person name="Tom L.M."/>
            <person name="Gardinali P."/>
            <person name="Banfield J.F."/>
            <person name="Atlas R.M."/>
            <person name="Andersen G.L."/>
        </authorList>
    </citation>
    <scope>NUCLEOTIDE SEQUENCE [LARGE SCALE GENOMIC DNA]</scope>
</reference>
<sequence length="589" mass="65949">MKRRYFLAMAGASLLYPFRGILENTYRSLGLSNDQSSSKKYILINVIEAPARWMFDTILKPTNAHGFVQGKLIPTHFKKTGSAPFDFEYDYGFHEVNGYQFPYMWQFDIPTADGKTTPLSNLAENMFIVRGCDMVLDGHEINNRRLEAPSIGSHSISGLHDANTSPLFGCLSLEGAREAGTAAQAYSSPSTNRTIIKDSTENYIEYLLRPFIERASVNSTIVDKAISEALTSNKDSHIGKKLNSNEQSKKRAANIINQHHQVITREYNDNVKKYQDLINRSIQRTNILGLTDKRVPGLKFPLELKKKFHQSGKAFEKVDYLGAYKEIDYLVLADDVRTMFDTAEIKGLAKQMALAEVSLKYDLTSSININVDCLRNMKTKTTKLEHISMTHEGDVVHFKLKSSDVVENLGLRHNADSHKCGSLTSLLCDTLFWRAMASCTYELTRSLKVASTELWNNSLIHLTTEFEREPGDIDKGSHHGFTGHTSTFLSGAVKKTEVIGNIYTLSHDPTDVSPGCGTWGKAADVKSLGNRKMVYGNISSSISNFLGCETPLPHEKKVFKLKNGKITSLIEAPENKEFMEKNLKTEKAV</sequence>
<dbReference type="EMBL" id="MAAO01000015">
    <property type="protein sequence ID" value="OUR93593.1"/>
    <property type="molecule type" value="Genomic_DNA"/>
</dbReference>
<accession>A0A1Y5F2Y5</accession>
<comment type="caution">
    <text evidence="1">The sequence shown here is derived from an EMBL/GenBank/DDBJ whole genome shotgun (WGS) entry which is preliminary data.</text>
</comment>